<dbReference type="InterPro" id="IPR016040">
    <property type="entry name" value="NAD(P)-bd_dom"/>
</dbReference>
<reference evidence="2" key="1">
    <citation type="journal article" date="2023" name="PeerJ">
        <title>Selection and evaluation of lactic acid bacteria from chicken feces in Thailand as potential probiotics.</title>
        <authorList>
            <person name="Khurajog B."/>
            <person name="Disastra Y."/>
            <person name="Lawwyne L.D."/>
            <person name="Sirichokchatchawan W."/>
            <person name="Niyomtham W."/>
            <person name="Yindee J."/>
            <person name="Hampson D.J."/>
            <person name="Prapasarakul N."/>
        </authorList>
    </citation>
    <scope>NUCLEOTIDE SEQUENCE</scope>
    <source>
        <strain evidence="2">BF14</strain>
    </source>
</reference>
<organism evidence="2 3">
    <name type="scientific">Pediococcus acidilactici</name>
    <dbReference type="NCBI Taxonomy" id="1254"/>
    <lineage>
        <taxon>Bacteria</taxon>
        <taxon>Bacillati</taxon>
        <taxon>Bacillota</taxon>
        <taxon>Bacilli</taxon>
        <taxon>Lactobacillales</taxon>
        <taxon>Lactobacillaceae</taxon>
        <taxon>Pediococcus</taxon>
        <taxon>Pediococcus acidilactici group</taxon>
    </lineage>
</organism>
<reference evidence="2" key="2">
    <citation type="submission" date="2023-10" db="EMBL/GenBank/DDBJ databases">
        <authorList>
            <person name="Khurajog B."/>
        </authorList>
    </citation>
    <scope>NUCLEOTIDE SEQUENCE</scope>
    <source>
        <strain evidence="2">BF14</strain>
    </source>
</reference>
<evidence type="ECO:0000259" key="1">
    <source>
        <dbReference type="Pfam" id="PF13460"/>
    </source>
</evidence>
<dbReference type="Proteomes" id="UP001280415">
    <property type="component" value="Unassembled WGS sequence"/>
</dbReference>
<protein>
    <submittedName>
        <fullName evidence="2">NAD(P)H-binding protein</fullName>
    </submittedName>
</protein>
<dbReference type="EMBL" id="JAWJAX010000004">
    <property type="protein sequence ID" value="MDV2911106.1"/>
    <property type="molecule type" value="Genomic_DNA"/>
</dbReference>
<sequence length="176" mass="19622">MKILAIGMDRPVSDVVAAELNALPEVKVTIAEVQEAMGSYDVLYVDLLHLGMDEEFETVVDRLEEQQLQVNKIVFLATAGMDNEIDPTWIEVQDVRELMLEVKYVAKLVDETELPYTIIRPVEVKSEVQNQGAEITPEGQPIPTAVVSERAVTKLVKQAILTEEYQNQSVGISNPN</sequence>
<evidence type="ECO:0000313" key="2">
    <source>
        <dbReference type="EMBL" id="MDV2911106.1"/>
    </source>
</evidence>
<feature type="domain" description="NAD(P)-binding" evidence="1">
    <location>
        <begin position="30"/>
        <end position="160"/>
    </location>
</feature>
<accession>A0AAN5Y725</accession>
<evidence type="ECO:0000313" key="3">
    <source>
        <dbReference type="Proteomes" id="UP001280415"/>
    </source>
</evidence>
<comment type="caution">
    <text evidence="2">The sequence shown here is derived from an EMBL/GenBank/DDBJ whole genome shotgun (WGS) entry which is preliminary data.</text>
</comment>
<dbReference type="Gene3D" id="3.40.50.720">
    <property type="entry name" value="NAD(P)-binding Rossmann-like Domain"/>
    <property type="match status" value="1"/>
</dbReference>
<dbReference type="RefSeq" id="WP_075140311.1">
    <property type="nucleotide sequence ID" value="NZ_CP018763.1"/>
</dbReference>
<dbReference type="Pfam" id="PF13460">
    <property type="entry name" value="NAD_binding_10"/>
    <property type="match status" value="1"/>
</dbReference>
<proteinExistence type="predicted"/>
<dbReference type="AlphaFoldDB" id="A0AAN5Y725"/>
<gene>
    <name evidence="2" type="ORF">R0H03_04390</name>
</gene>
<name>A0AAN5Y725_PEDAC</name>